<keyword evidence="3" id="KW-1185">Reference proteome</keyword>
<evidence type="ECO:0000313" key="2">
    <source>
        <dbReference type="EMBL" id="PRQ57231.1"/>
    </source>
</evidence>
<protein>
    <submittedName>
        <fullName evidence="2">Putative ribonuclease H-like domain-containing protein</fullName>
    </submittedName>
</protein>
<accession>A0A2P6SEX8</accession>
<feature type="domain" description="RNase H type-1" evidence="1">
    <location>
        <begin position="28"/>
        <end position="150"/>
    </location>
</feature>
<evidence type="ECO:0000259" key="1">
    <source>
        <dbReference type="Pfam" id="PF13456"/>
    </source>
</evidence>
<dbReference type="GO" id="GO:0004523">
    <property type="term" value="F:RNA-DNA hybrid ribonuclease activity"/>
    <property type="evidence" value="ECO:0007669"/>
    <property type="project" value="InterPro"/>
</dbReference>
<dbReference type="PANTHER" id="PTHR47074">
    <property type="entry name" value="BNAC02G40300D PROTEIN"/>
    <property type="match status" value="1"/>
</dbReference>
<dbReference type="OMA" id="AINWAND"/>
<dbReference type="EMBL" id="PDCK01000039">
    <property type="protein sequence ID" value="PRQ57231.1"/>
    <property type="molecule type" value="Genomic_DNA"/>
</dbReference>
<dbReference type="SUPFAM" id="SSF53098">
    <property type="entry name" value="Ribonuclease H-like"/>
    <property type="match status" value="1"/>
</dbReference>
<comment type="caution">
    <text evidence="2">The sequence shown here is derived from an EMBL/GenBank/DDBJ whole genome shotgun (WGS) entry which is preliminary data.</text>
</comment>
<dbReference type="InterPro" id="IPR044730">
    <property type="entry name" value="RNase_H-like_dom_plant"/>
</dbReference>
<name>A0A2P6SEX8_ROSCH</name>
<dbReference type="InterPro" id="IPR002156">
    <property type="entry name" value="RNaseH_domain"/>
</dbReference>
<dbReference type="InterPro" id="IPR012337">
    <property type="entry name" value="RNaseH-like_sf"/>
</dbReference>
<dbReference type="InterPro" id="IPR036397">
    <property type="entry name" value="RNaseH_sf"/>
</dbReference>
<dbReference type="AlphaFoldDB" id="A0A2P6SEX8"/>
<dbReference type="CDD" id="cd06222">
    <property type="entry name" value="RNase_H_like"/>
    <property type="match status" value="1"/>
</dbReference>
<dbReference type="PANTHER" id="PTHR47074:SF11">
    <property type="entry name" value="REVERSE TRANSCRIPTASE-LIKE PROTEIN"/>
    <property type="match status" value="1"/>
</dbReference>
<reference evidence="2 3" key="1">
    <citation type="journal article" date="2018" name="Nat. Genet.">
        <title>The Rosa genome provides new insights in the design of modern roses.</title>
        <authorList>
            <person name="Bendahmane M."/>
        </authorList>
    </citation>
    <scope>NUCLEOTIDE SEQUENCE [LARGE SCALE GENOMIC DNA]</scope>
    <source>
        <strain evidence="3">cv. Old Blush</strain>
    </source>
</reference>
<dbReference type="Gramene" id="PRQ57231">
    <property type="protein sequence ID" value="PRQ57231"/>
    <property type="gene ID" value="RchiOBHm_Chr1g0346021"/>
</dbReference>
<dbReference type="Pfam" id="PF13456">
    <property type="entry name" value="RVT_3"/>
    <property type="match status" value="1"/>
</dbReference>
<proteinExistence type="predicted"/>
<dbReference type="GO" id="GO:0003676">
    <property type="term" value="F:nucleic acid binding"/>
    <property type="evidence" value="ECO:0007669"/>
    <property type="project" value="InterPro"/>
</dbReference>
<dbReference type="Proteomes" id="UP000238479">
    <property type="component" value="Chromosome 1"/>
</dbReference>
<dbReference type="Gene3D" id="3.30.420.10">
    <property type="entry name" value="Ribonuclease H-like superfamily/Ribonuclease H"/>
    <property type="match status" value="1"/>
</dbReference>
<sequence>MHGKDLKNIRPPPKPKWSLPRPHHIKINCDASWTSLDVGVAVVARNYKGQVVGGTHFSTTAPSPLYAEALALCSGVFLAHKLLPQHCLAGSFEFESDSLQLVHLIKNSLPSSDWTVVPLIEHIRDRTVALPSYSWSWSSRKANQVADYLACLARRRMCPADWVSHPPSFLSMLLCKDAVSDSP</sequence>
<organism evidence="2 3">
    <name type="scientific">Rosa chinensis</name>
    <name type="common">China rose</name>
    <dbReference type="NCBI Taxonomy" id="74649"/>
    <lineage>
        <taxon>Eukaryota</taxon>
        <taxon>Viridiplantae</taxon>
        <taxon>Streptophyta</taxon>
        <taxon>Embryophyta</taxon>
        <taxon>Tracheophyta</taxon>
        <taxon>Spermatophyta</taxon>
        <taxon>Magnoliopsida</taxon>
        <taxon>eudicotyledons</taxon>
        <taxon>Gunneridae</taxon>
        <taxon>Pentapetalae</taxon>
        <taxon>rosids</taxon>
        <taxon>fabids</taxon>
        <taxon>Rosales</taxon>
        <taxon>Rosaceae</taxon>
        <taxon>Rosoideae</taxon>
        <taxon>Rosoideae incertae sedis</taxon>
        <taxon>Rosa</taxon>
    </lineage>
</organism>
<evidence type="ECO:0000313" key="3">
    <source>
        <dbReference type="Proteomes" id="UP000238479"/>
    </source>
</evidence>
<gene>
    <name evidence="2" type="ORF">RchiOBHm_Chr1g0346021</name>
</gene>
<dbReference type="InterPro" id="IPR052929">
    <property type="entry name" value="RNase_H-like_EbsB-rel"/>
</dbReference>